<accession>A0A9Q0NFF6</accession>
<feature type="domain" description="C2H2-type" evidence="9">
    <location>
        <begin position="455"/>
        <end position="482"/>
    </location>
</feature>
<dbReference type="PROSITE" id="PS50157">
    <property type="entry name" value="ZINC_FINGER_C2H2_2"/>
    <property type="match status" value="22"/>
</dbReference>
<proteinExistence type="inferred from homology"/>
<feature type="domain" description="C2H2-type" evidence="9">
    <location>
        <begin position="139"/>
        <end position="166"/>
    </location>
</feature>
<feature type="domain" description="C2H2-type" evidence="9">
    <location>
        <begin position="1165"/>
        <end position="1192"/>
    </location>
</feature>
<dbReference type="Gene3D" id="3.30.160.60">
    <property type="entry name" value="Classic Zinc Finger"/>
    <property type="match status" value="16"/>
</dbReference>
<feature type="domain" description="C2H2-type" evidence="9">
    <location>
        <begin position="296"/>
        <end position="324"/>
    </location>
</feature>
<dbReference type="FunFam" id="3.30.160.60:FF:000110">
    <property type="entry name" value="Zinc finger protein-like"/>
    <property type="match status" value="1"/>
</dbReference>
<dbReference type="OrthoDB" id="6077919at2759"/>
<dbReference type="PANTHER" id="PTHR24376:SF216">
    <property type="entry name" value="ZINC FINGER PROTEIN 420-LIKE"/>
    <property type="match status" value="1"/>
</dbReference>
<dbReference type="FunFam" id="3.30.160.60:FF:003459">
    <property type="match status" value="1"/>
</dbReference>
<keyword evidence="7" id="KW-0539">Nucleus</keyword>
<evidence type="ECO:0000259" key="9">
    <source>
        <dbReference type="PROSITE" id="PS50157"/>
    </source>
</evidence>
<dbReference type="Proteomes" id="UP001151699">
    <property type="component" value="Chromosome A"/>
</dbReference>
<evidence type="ECO:0000256" key="8">
    <source>
        <dbReference type="PROSITE-ProRule" id="PRU00042"/>
    </source>
</evidence>
<dbReference type="GO" id="GO:0005634">
    <property type="term" value="C:nucleus"/>
    <property type="evidence" value="ECO:0007669"/>
    <property type="project" value="UniProtKB-SubCell"/>
</dbReference>
<keyword evidence="3" id="KW-0479">Metal-binding</keyword>
<evidence type="ECO:0000313" key="11">
    <source>
        <dbReference type="Proteomes" id="UP001151699"/>
    </source>
</evidence>
<feature type="domain" description="C2H2-type" evidence="9">
    <location>
        <begin position="982"/>
        <end position="1009"/>
    </location>
</feature>
<feature type="domain" description="C2H2-type" evidence="9">
    <location>
        <begin position="483"/>
        <end position="512"/>
    </location>
</feature>
<keyword evidence="6" id="KW-0862">Zinc</keyword>
<feature type="domain" description="C2H2-type" evidence="9">
    <location>
        <begin position="617"/>
        <end position="646"/>
    </location>
</feature>
<feature type="domain" description="C2H2-type" evidence="9">
    <location>
        <begin position="952"/>
        <end position="980"/>
    </location>
</feature>
<feature type="domain" description="C2H2-type" evidence="9">
    <location>
        <begin position="1137"/>
        <end position="1164"/>
    </location>
</feature>
<dbReference type="InterPro" id="IPR013087">
    <property type="entry name" value="Znf_C2H2_type"/>
</dbReference>
<feature type="domain" description="C2H2-type" evidence="9">
    <location>
        <begin position="703"/>
        <end position="730"/>
    </location>
</feature>
<feature type="domain" description="C2H2-type" evidence="9">
    <location>
        <begin position="328"/>
        <end position="356"/>
    </location>
</feature>
<evidence type="ECO:0000256" key="1">
    <source>
        <dbReference type="ARBA" id="ARBA00004123"/>
    </source>
</evidence>
<comment type="subcellular location">
    <subcellularLocation>
        <location evidence="1">Nucleus</location>
    </subcellularLocation>
</comment>
<keyword evidence="11" id="KW-1185">Reference proteome</keyword>
<evidence type="ECO:0000256" key="5">
    <source>
        <dbReference type="ARBA" id="ARBA00022771"/>
    </source>
</evidence>
<reference evidence="10" key="1">
    <citation type="submission" date="2022-07" db="EMBL/GenBank/DDBJ databases">
        <authorList>
            <person name="Trinca V."/>
            <person name="Uliana J.V.C."/>
            <person name="Torres T.T."/>
            <person name="Ward R.J."/>
            <person name="Monesi N."/>
        </authorList>
    </citation>
    <scope>NUCLEOTIDE SEQUENCE</scope>
    <source>
        <strain evidence="10">HSMRA1968</strain>
        <tissue evidence="10">Whole embryos</tissue>
    </source>
</reference>
<dbReference type="PROSITE" id="PS00028">
    <property type="entry name" value="ZINC_FINGER_C2H2_1"/>
    <property type="match status" value="23"/>
</dbReference>
<comment type="similarity">
    <text evidence="2">Belongs to the krueppel C2H2-type zinc-finger protein family.</text>
</comment>
<protein>
    <submittedName>
        <fullName evidence="10">Zinc finger protein</fullName>
    </submittedName>
</protein>
<feature type="domain" description="C2H2-type" evidence="9">
    <location>
        <begin position="268"/>
        <end position="295"/>
    </location>
</feature>
<gene>
    <name evidence="10" type="primary">ZNF208_1</name>
    <name evidence="10" type="ORF">Bhyg_04099</name>
</gene>
<evidence type="ECO:0000256" key="3">
    <source>
        <dbReference type="ARBA" id="ARBA00022723"/>
    </source>
</evidence>
<evidence type="ECO:0000313" key="10">
    <source>
        <dbReference type="EMBL" id="KAJ6648867.1"/>
    </source>
</evidence>
<dbReference type="GO" id="GO:0008270">
    <property type="term" value="F:zinc ion binding"/>
    <property type="evidence" value="ECO:0007669"/>
    <property type="project" value="UniProtKB-KW"/>
</dbReference>
<organism evidence="10 11">
    <name type="scientific">Pseudolycoriella hygida</name>
    <dbReference type="NCBI Taxonomy" id="35572"/>
    <lineage>
        <taxon>Eukaryota</taxon>
        <taxon>Metazoa</taxon>
        <taxon>Ecdysozoa</taxon>
        <taxon>Arthropoda</taxon>
        <taxon>Hexapoda</taxon>
        <taxon>Insecta</taxon>
        <taxon>Pterygota</taxon>
        <taxon>Neoptera</taxon>
        <taxon>Endopterygota</taxon>
        <taxon>Diptera</taxon>
        <taxon>Nematocera</taxon>
        <taxon>Sciaroidea</taxon>
        <taxon>Sciaridae</taxon>
        <taxon>Pseudolycoriella</taxon>
    </lineage>
</organism>
<feature type="domain" description="C2H2-type" evidence="9">
    <location>
        <begin position="193"/>
        <end position="222"/>
    </location>
</feature>
<dbReference type="GO" id="GO:0001228">
    <property type="term" value="F:DNA-binding transcription activator activity, RNA polymerase II-specific"/>
    <property type="evidence" value="ECO:0007669"/>
    <property type="project" value="TreeGrafter"/>
</dbReference>
<dbReference type="GO" id="GO:0000978">
    <property type="term" value="F:RNA polymerase II cis-regulatory region sequence-specific DNA binding"/>
    <property type="evidence" value="ECO:0007669"/>
    <property type="project" value="TreeGrafter"/>
</dbReference>
<sequence>MEFVNEFDLTNQQIVLLNEIDIASGHANSDIVDFINSPADVSHCEYEPFEDIQNPLNNLESSNTCSDQNDVQQQLPQIHVVKNRNGNRYLKFKKPKKALQVRPPDRQPKQCPIASCDEVFTSKLKLNKHIEGHAFQKKHRCDVCFEEFNVLENLTLHISLHSGDGRCPQCGKVFRRLASLEGHIKTHFKNEYYMCTQGCDEMFHLEWMLKQHISQFHPDENARIVEEKEEKKRTQRRKHWNCQYCGKHFTKNCLLIRHERVHNGQKPFKCDKCDRSFAQKNTLVIHQRRHSDQRMFQCTQCPQSFVQKGNLVSHVAKCHTYKEGELSFSCNRCSCVFKKIGSLNAHISKFHQVQNAFQQQDDLGFKVDDVMQQLNDLHRPGTLESELISKELFFNLPIPITEEVPIAENDVNGQSDYGNVDGNGQNSLKLAIHTSNGMVTHRNVIQRIHGNIRWYVCLYCPKEFRRPSDLVRHIRIHTKEKPFACNVPNCTKKFSVKSSLNAHLNTHLKTSQEQTCRVCLQTFLSAESFDEHCRVLHQDNPMFQCFICSQLCVTNGELKRHFKCHRSPVQMKQPIQEKENDDGIQLDIIMKEPIVLTQNGQIEITTEKNSADQERKFECTVQNCRSLFKRKGHLKEHMKSHLGVKSHKCEICLKSFGKMSILNRHLLYHSNEKKFKCGICSASFISNNQLKRHSLKHTNQRNVMCPYCHKRFKSKATCRIHLQIHKNEWVKKFKEQLKSGTIQLEEDIPHSATYNTILDFIAPPTSEAFNDTTSHLQNEIVSENGQVLVSNVIEPTQVDDSRNQFEYFLLLPTNNVGGEVRTEADQFVVNDEQLNFANLQFIQLDQSSLLEIQDSALMLNDQRNENPIEVQLSELGLQVDSNDYSTPKTGSEDTSANVVIVESNETPKKNPTSLRKRKSTKPINKCETCLKIFSKPVDLRRHIRTHTMEKPFSCSLCPKAFGLKSTLQNHIKHRHMSIKQTFPCTVCWKGFSSRHSMLTHMLIHSNSRPFQCEYCTTTFRTRGHLKSHQQIHLREATKLGLDPCDIKTKKEKTKLQPLLNAMKEFCDRSSVQQFVDNNEFNEELVETVRVDRSIMDAGNVHLSEGVKTIIYQCSVCALQFDDKDNFTNHSRTHKQDLRCTDCDKIFKKPSLLKRHMIVHFGSKEFTCQICQKAYTQKCSLQAHMMLHTDGGASFECSQCHKKFNFKNNLTTHEKKCNKYKNEDLKQ</sequence>
<feature type="domain" description="C2H2-type" evidence="9">
    <location>
        <begin position="647"/>
        <end position="674"/>
    </location>
</feature>
<dbReference type="Pfam" id="PF00096">
    <property type="entry name" value="zf-C2H2"/>
    <property type="match status" value="14"/>
</dbReference>
<feature type="domain" description="C2H2-type" evidence="9">
    <location>
        <begin position="240"/>
        <end position="267"/>
    </location>
</feature>
<evidence type="ECO:0000256" key="7">
    <source>
        <dbReference type="ARBA" id="ARBA00023242"/>
    </source>
</evidence>
<feature type="domain" description="C2H2-type" evidence="9">
    <location>
        <begin position="675"/>
        <end position="702"/>
    </location>
</feature>
<dbReference type="SMART" id="SM00355">
    <property type="entry name" value="ZnF_C2H2"/>
    <property type="match status" value="24"/>
</dbReference>
<feature type="domain" description="C2H2-type" evidence="9">
    <location>
        <begin position="924"/>
        <end position="951"/>
    </location>
</feature>
<feature type="domain" description="C2H2-type" evidence="9">
    <location>
        <begin position="109"/>
        <end position="138"/>
    </location>
</feature>
<comment type="caution">
    <text evidence="10">The sequence shown here is derived from an EMBL/GenBank/DDBJ whole genome shotgun (WGS) entry which is preliminary data.</text>
</comment>
<feature type="domain" description="C2H2-type" evidence="9">
    <location>
        <begin position="1194"/>
        <end position="1224"/>
    </location>
</feature>
<evidence type="ECO:0000256" key="2">
    <source>
        <dbReference type="ARBA" id="ARBA00006991"/>
    </source>
</evidence>
<dbReference type="FunFam" id="3.30.160.60:FF:000100">
    <property type="entry name" value="Zinc finger 45-like"/>
    <property type="match status" value="2"/>
</dbReference>
<evidence type="ECO:0000256" key="6">
    <source>
        <dbReference type="ARBA" id="ARBA00022833"/>
    </source>
</evidence>
<keyword evidence="5 8" id="KW-0863">Zinc-finger</keyword>
<feature type="domain" description="C2H2-type" evidence="9">
    <location>
        <begin position="1111"/>
        <end position="1138"/>
    </location>
</feature>
<feature type="domain" description="C2H2-type" evidence="9">
    <location>
        <begin position="1010"/>
        <end position="1037"/>
    </location>
</feature>
<name>A0A9Q0NFF6_9DIPT</name>
<dbReference type="SUPFAM" id="SSF57667">
    <property type="entry name" value="beta-beta-alpha zinc fingers"/>
    <property type="match status" value="11"/>
</dbReference>
<dbReference type="AlphaFoldDB" id="A0A9Q0NFF6"/>
<dbReference type="PANTHER" id="PTHR24376">
    <property type="entry name" value="ZINC FINGER PROTEIN"/>
    <property type="match status" value="1"/>
</dbReference>
<dbReference type="FunFam" id="3.30.160.60:FF:000340">
    <property type="entry name" value="zinc finger protein 473 isoform X1"/>
    <property type="match status" value="1"/>
</dbReference>
<keyword evidence="4" id="KW-0677">Repeat</keyword>
<dbReference type="InterPro" id="IPR036236">
    <property type="entry name" value="Znf_C2H2_sf"/>
</dbReference>
<feature type="domain" description="C2H2-type" evidence="9">
    <location>
        <begin position="165"/>
        <end position="192"/>
    </location>
</feature>
<evidence type="ECO:0000256" key="4">
    <source>
        <dbReference type="ARBA" id="ARBA00022737"/>
    </source>
</evidence>
<dbReference type="EMBL" id="WJQU01000001">
    <property type="protein sequence ID" value="KAJ6648867.1"/>
    <property type="molecule type" value="Genomic_DNA"/>
</dbReference>